<keyword evidence="3" id="KW-1185">Reference proteome</keyword>
<accession>A0A0W0RRK0</accession>
<organism evidence="2 3">
    <name type="scientific">Legionella bozemanae</name>
    <name type="common">Fluoribacter bozemanae</name>
    <dbReference type="NCBI Taxonomy" id="447"/>
    <lineage>
        <taxon>Bacteria</taxon>
        <taxon>Pseudomonadati</taxon>
        <taxon>Pseudomonadota</taxon>
        <taxon>Gammaproteobacteria</taxon>
        <taxon>Legionellales</taxon>
        <taxon>Legionellaceae</taxon>
        <taxon>Legionella</taxon>
    </lineage>
</organism>
<sequence>MRSYQDILSLLNKTPQETTSDVTELVKVPYSTPPVIQQTAEKTTVFIEKSSVEARTLVEKSSIEARTLVEKSSVEARTLVEKSSVEARALVEKSSIEARALVEKSSIEARALVEKSSIEARTLVEKSSIEARTLVEKSSIETRELVAKPHIKIEKGINDEHDIFFKKPNLSSSSTPMIQMASAGNTLQPLSKREPIKVLFSLITDKINGNNKDQKQHLRAMFLKAILTKNIALFKELMIELDLYELSNFDHYTKLLDLHKRDPLAILNSSILGYVQVELAKEEAKPLISLLLNVFQSIPESSKDRSGICLSMRTKKELLPKLLGQTEPQVKMPVLSQLTDLSFDSLLPGFRPFIGDQSYIPAKITHQQYLNIITKNVDQSIFIVITIGYLKSNKLASKEFLQKLAADYLFIDYEECLKSIEKHFQELTLPDGFPVGYEQYVRSICQSVKELDHKNNDTRRFFETRLAQYINGLTHSEETLTLIGKPLEGLFDDSKLRLQTLNAANKILNFFLGPEGLVSSPLEMERKICIFANGYKDKEKYNTEQLEHFMKSCPAYNTRDRIPKDKKTGILERKFETSADKVGEDVWNSAGGVMRSISPTFFDAQRDPMRNMLVDSSEVSPKKETSSTQWFWSNKRFRSAYVGSISGHTCNIVFMLNRYMQENQKDPNLSQDINLFLIQLVAVYAKRGYHGMLEVMDILHDQKVQEIFKKNNVTLDLMKYFSIDPDVGAFLEYAMNDTSIYAQVLASKHHVKLELARFFLQMEPSREESVNHQRSTTATEASSSVSNIKVG</sequence>
<protein>
    <submittedName>
        <fullName evidence="2">Substrate of the Dot/Icm secretion system</fullName>
    </submittedName>
</protein>
<dbReference type="Proteomes" id="UP000054695">
    <property type="component" value="Unassembled WGS sequence"/>
</dbReference>
<dbReference type="AlphaFoldDB" id="A0A0W0RRK0"/>
<reference evidence="2 3" key="1">
    <citation type="submission" date="2015-11" db="EMBL/GenBank/DDBJ databases">
        <title>Genomic analysis of 38 Legionella species identifies large and diverse effector repertoires.</title>
        <authorList>
            <person name="Burstein D."/>
            <person name="Amaro F."/>
            <person name="Zusman T."/>
            <person name="Lifshitz Z."/>
            <person name="Cohen O."/>
            <person name="Gilbert J.A."/>
            <person name="Pupko T."/>
            <person name="Shuman H.A."/>
            <person name="Segal G."/>
        </authorList>
    </citation>
    <scope>NUCLEOTIDE SEQUENCE [LARGE SCALE GENOMIC DNA]</scope>
    <source>
        <strain evidence="2 3">WIGA</strain>
    </source>
</reference>
<proteinExistence type="predicted"/>
<dbReference type="NCBIfam" id="NF043044">
    <property type="entry name" value="T4SS_Ceg14"/>
    <property type="match status" value="1"/>
</dbReference>
<evidence type="ECO:0000313" key="2">
    <source>
        <dbReference type="EMBL" id="KTC73672.1"/>
    </source>
</evidence>
<name>A0A0W0RRK0_LEGBO</name>
<dbReference type="InterPro" id="IPR049989">
    <property type="entry name" value="T4SS_Ceg14"/>
</dbReference>
<dbReference type="EMBL" id="LNXU01000019">
    <property type="protein sequence ID" value="KTC73672.1"/>
    <property type="molecule type" value="Genomic_DNA"/>
</dbReference>
<comment type="caution">
    <text evidence="2">The sequence shown here is derived from an EMBL/GenBank/DDBJ whole genome shotgun (WGS) entry which is preliminary data.</text>
</comment>
<dbReference type="STRING" id="447.Lboz_2318"/>
<evidence type="ECO:0000313" key="3">
    <source>
        <dbReference type="Proteomes" id="UP000054695"/>
    </source>
</evidence>
<dbReference type="PATRIC" id="fig|447.4.peg.2457"/>
<gene>
    <name evidence="2" type="ORF">Lboz_2318</name>
</gene>
<feature type="compositionally biased region" description="Low complexity" evidence="1">
    <location>
        <begin position="775"/>
        <end position="791"/>
    </location>
</feature>
<feature type="region of interest" description="Disordered" evidence="1">
    <location>
        <begin position="767"/>
        <end position="791"/>
    </location>
</feature>
<evidence type="ECO:0000256" key="1">
    <source>
        <dbReference type="SAM" id="MobiDB-lite"/>
    </source>
</evidence>